<proteinExistence type="predicted"/>
<dbReference type="Proteomes" id="UP000280834">
    <property type="component" value="Unassembled WGS sequence"/>
</dbReference>
<gene>
    <name evidence="1" type="ORF">BTMF_LOCUS4492</name>
</gene>
<name>A0A0R3QFQ8_9BILA</name>
<dbReference type="WBParaSite" id="BTMF_0000520601-mRNA-1">
    <property type="protein sequence ID" value="BTMF_0000520601-mRNA-1"/>
    <property type="gene ID" value="BTMF_0000520601"/>
</dbReference>
<dbReference type="EMBL" id="UZAG01004466">
    <property type="protein sequence ID" value="VDO16870.1"/>
    <property type="molecule type" value="Genomic_DNA"/>
</dbReference>
<keyword evidence="2" id="KW-1185">Reference proteome</keyword>
<sequence>MHSWDRLRVVIFTCPVCGLQGFSRERLVSHVVDEHSTSPRSPTQRTEMVFFLFSYILHNM</sequence>
<organism evidence="3">
    <name type="scientific">Brugia timori</name>
    <dbReference type="NCBI Taxonomy" id="42155"/>
    <lineage>
        <taxon>Eukaryota</taxon>
        <taxon>Metazoa</taxon>
        <taxon>Ecdysozoa</taxon>
        <taxon>Nematoda</taxon>
        <taxon>Chromadorea</taxon>
        <taxon>Rhabditida</taxon>
        <taxon>Spirurina</taxon>
        <taxon>Spiruromorpha</taxon>
        <taxon>Filarioidea</taxon>
        <taxon>Onchocercidae</taxon>
        <taxon>Brugia</taxon>
    </lineage>
</organism>
<evidence type="ECO:0000313" key="1">
    <source>
        <dbReference type="EMBL" id="VDO16870.1"/>
    </source>
</evidence>
<reference evidence="1 2" key="2">
    <citation type="submission" date="2018-11" db="EMBL/GenBank/DDBJ databases">
        <authorList>
            <consortium name="Pathogen Informatics"/>
        </authorList>
    </citation>
    <scope>NUCLEOTIDE SEQUENCE [LARGE SCALE GENOMIC DNA]</scope>
</reference>
<reference evidence="3" key="1">
    <citation type="submission" date="2017-02" db="UniProtKB">
        <authorList>
            <consortium name="WormBaseParasite"/>
        </authorList>
    </citation>
    <scope>IDENTIFICATION</scope>
</reference>
<evidence type="ECO:0000313" key="3">
    <source>
        <dbReference type="WBParaSite" id="BTMF_0000520601-mRNA-1"/>
    </source>
</evidence>
<accession>A0A0R3QFQ8</accession>
<dbReference type="AlphaFoldDB" id="A0A0R3QFQ8"/>
<protein>
    <submittedName>
        <fullName evidence="3">Zf-Di19 domain-containing protein</fullName>
    </submittedName>
</protein>
<dbReference type="STRING" id="42155.A0A0R3QFQ8"/>
<evidence type="ECO:0000313" key="2">
    <source>
        <dbReference type="Proteomes" id="UP000280834"/>
    </source>
</evidence>